<evidence type="ECO:0000256" key="2">
    <source>
        <dbReference type="SAM" id="MobiDB-lite"/>
    </source>
</evidence>
<feature type="region of interest" description="Disordered" evidence="2">
    <location>
        <begin position="432"/>
        <end position="488"/>
    </location>
</feature>
<dbReference type="PANTHER" id="PTHR13103">
    <property type="entry name" value="SCHWANNOMIN INTERACTING PROTEIN 1"/>
    <property type="match status" value="1"/>
</dbReference>
<dbReference type="GO" id="GO:0030054">
    <property type="term" value="C:cell junction"/>
    <property type="evidence" value="ECO:0007669"/>
    <property type="project" value="TreeGrafter"/>
</dbReference>
<feature type="domain" description="Schwannomin interacting protein 1 C-terminal" evidence="3">
    <location>
        <begin position="200"/>
        <end position="420"/>
    </location>
</feature>
<dbReference type="Pfam" id="PF10148">
    <property type="entry name" value="SCHIP-1_C"/>
    <property type="match status" value="1"/>
</dbReference>
<evidence type="ECO:0000256" key="1">
    <source>
        <dbReference type="ARBA" id="ARBA00023054"/>
    </source>
</evidence>
<dbReference type="InterPro" id="IPR039045">
    <property type="entry name" value="SCHIP_1"/>
</dbReference>
<dbReference type="GO" id="GO:0035332">
    <property type="term" value="P:positive regulation of hippo signaling"/>
    <property type="evidence" value="ECO:0007669"/>
    <property type="project" value="TreeGrafter"/>
</dbReference>
<keyword evidence="5" id="KW-1185">Reference proteome</keyword>
<feature type="compositionally biased region" description="Low complexity" evidence="2">
    <location>
        <begin position="224"/>
        <end position="238"/>
    </location>
</feature>
<dbReference type="OrthoDB" id="6260144at2759"/>
<gene>
    <name evidence="4" type="ORF">BV898_18126</name>
</gene>
<dbReference type="PANTHER" id="PTHR13103:SF2">
    <property type="entry name" value="IQCJ-SCHIP1 READTHROUGH TRANSCRIPT PROTEIN-RELATED"/>
    <property type="match status" value="1"/>
</dbReference>
<name>A0A9X6RMT4_HYPEX</name>
<organism evidence="4 5">
    <name type="scientific">Hypsibius exemplaris</name>
    <name type="common">Freshwater tardigrade</name>
    <dbReference type="NCBI Taxonomy" id="2072580"/>
    <lineage>
        <taxon>Eukaryota</taxon>
        <taxon>Metazoa</taxon>
        <taxon>Ecdysozoa</taxon>
        <taxon>Tardigrada</taxon>
        <taxon>Eutardigrada</taxon>
        <taxon>Parachela</taxon>
        <taxon>Hypsibioidea</taxon>
        <taxon>Hypsibiidae</taxon>
        <taxon>Hypsibius</taxon>
    </lineage>
</organism>
<comment type="caution">
    <text evidence="4">The sequence shown here is derived from an EMBL/GenBank/DDBJ whole genome shotgun (WGS) entry which is preliminary data.</text>
</comment>
<protein>
    <recommendedName>
        <fullName evidence="3">Schwannomin interacting protein 1 C-terminal domain-containing protein</fullName>
    </recommendedName>
</protein>
<sequence>MEAGAGVVVDVKGLPAEHNGAFDDGAGNGERRDGGGGGDGDASSDATSDVETGNWEQLEQELYAARNGDEKRQSRLLNTLTLREEIRRQLAEEDAKKSAGGGAMRKSKSGFLDASSSSESEADDDYNGQPAQEFSGGGDSNTSTSDDDDKQFYLNQEFSTRIGLCKVSPNSTFRTAKDSDSKLNVAVRQRQEQLVVRPLQSRPSLKTRIRNQKDLQICFLNDFPTRTSTPSSGRSSTESNDRLAAGAGSVMSASEGGPSLLSKEFWSPPAEATTSRHVFHSLYMPKSRSMFEMDTEKQRSDRMVMGQFDQAQAKWRHEMQLKIQRSHQQIHLQIQRQRRRHKKSPITTKINLPHGRTRLDRPFLSDMPVSHLQIILNDLLEQIESLNDGLVRSLEERDELHMEQDSKLVDIDDLSRRLKEQWMVNWKRHTMAEKDGKPSSLEESGAFARPYDQRNAFNNRNTFSSHPEDDEETSFPEPTVATTPTSSLRNFRQRIKSLLS</sequence>
<accession>A0A9X6RMT4</accession>
<feature type="compositionally biased region" description="Basic and acidic residues" evidence="2">
    <location>
        <begin position="82"/>
        <end position="97"/>
    </location>
</feature>
<dbReference type="EMBL" id="MTYJ01000339">
    <property type="protein sequence ID" value="OWA53704.1"/>
    <property type="molecule type" value="Genomic_DNA"/>
</dbReference>
<keyword evidence="1" id="KW-0175">Coiled coil</keyword>
<dbReference type="InterPro" id="IPR015649">
    <property type="entry name" value="SCHIP_1_C"/>
</dbReference>
<reference evidence="5" key="1">
    <citation type="submission" date="2017-01" db="EMBL/GenBank/DDBJ databases">
        <title>Comparative genomics of anhydrobiosis in the tardigrade Hypsibius dujardini.</title>
        <authorList>
            <person name="Yoshida Y."/>
            <person name="Koutsovoulos G."/>
            <person name="Laetsch D."/>
            <person name="Stevens L."/>
            <person name="Kumar S."/>
            <person name="Horikawa D."/>
            <person name="Ishino K."/>
            <person name="Komine S."/>
            <person name="Tomita M."/>
            <person name="Blaxter M."/>
            <person name="Arakawa K."/>
        </authorList>
    </citation>
    <scope>NUCLEOTIDE SEQUENCE [LARGE SCALE GENOMIC DNA]</scope>
    <source>
        <strain evidence="5">Z151</strain>
    </source>
</reference>
<dbReference type="Proteomes" id="UP000192578">
    <property type="component" value="Unassembled WGS sequence"/>
</dbReference>
<evidence type="ECO:0000313" key="5">
    <source>
        <dbReference type="Proteomes" id="UP000192578"/>
    </source>
</evidence>
<evidence type="ECO:0000313" key="4">
    <source>
        <dbReference type="EMBL" id="OWA53704.1"/>
    </source>
</evidence>
<dbReference type="AlphaFoldDB" id="A0A9X6RMT4"/>
<dbReference type="GO" id="GO:0005886">
    <property type="term" value="C:plasma membrane"/>
    <property type="evidence" value="ECO:0007669"/>
    <property type="project" value="TreeGrafter"/>
</dbReference>
<evidence type="ECO:0000259" key="3">
    <source>
        <dbReference type="Pfam" id="PF10148"/>
    </source>
</evidence>
<proteinExistence type="predicted"/>
<feature type="region of interest" description="Disordered" evidence="2">
    <location>
        <begin position="1"/>
        <end position="149"/>
    </location>
</feature>
<feature type="region of interest" description="Disordered" evidence="2">
    <location>
        <begin position="224"/>
        <end position="255"/>
    </location>
</feature>
<feature type="compositionally biased region" description="Polar residues" evidence="2">
    <location>
        <begin position="455"/>
        <end position="465"/>
    </location>
</feature>